<name>G7H5S5_9ACTN</name>
<keyword evidence="2" id="KW-0472">Membrane</keyword>
<reference evidence="4 5" key="1">
    <citation type="submission" date="2011-11" db="EMBL/GenBank/DDBJ databases">
        <title>Whole genome shotgun sequence of Gordonia araii NBRC 100433.</title>
        <authorList>
            <person name="Yoshida Y."/>
            <person name="Hosoyama A."/>
            <person name="Tsuchikane K."/>
            <person name="Katsumata H."/>
            <person name="Yamazaki S."/>
            <person name="Fujita N."/>
        </authorList>
    </citation>
    <scope>NUCLEOTIDE SEQUENCE [LARGE SCALE GENOMIC DNA]</scope>
    <source>
        <strain evidence="4 5">NBRC 100433</strain>
    </source>
</reference>
<dbReference type="Pfam" id="PF13559">
    <property type="entry name" value="DUF4129"/>
    <property type="match status" value="1"/>
</dbReference>
<evidence type="ECO:0000313" key="5">
    <source>
        <dbReference type="Proteomes" id="UP000035088"/>
    </source>
</evidence>
<dbReference type="EMBL" id="BAEE01000064">
    <property type="protein sequence ID" value="GAB11200.1"/>
    <property type="molecule type" value="Genomic_DNA"/>
</dbReference>
<accession>G7H5S5</accession>
<evidence type="ECO:0000259" key="3">
    <source>
        <dbReference type="Pfam" id="PF13559"/>
    </source>
</evidence>
<evidence type="ECO:0000256" key="2">
    <source>
        <dbReference type="SAM" id="Phobius"/>
    </source>
</evidence>
<keyword evidence="2" id="KW-1133">Transmembrane helix</keyword>
<sequence length="315" mass="32612">MDRSDNRILRVGVVFGAVALALVALRGRLPESDTSASARRPADGAATMITLVALGLVAAAILALTLVEAYRAQRVKPQIPMQPRARSPRPRLRHVLAAVLIIVAVLAAMGVLLAIRVPIGPDDAQPTPSQPSSGPGTDQPRPPPAADGQISDVPTAPIVAVAVLLVALAVGGTILLAARSPSGAMAGEASFDPDEGPSPTTDDPPAALVRAATLSLAEVTQPGRDPRAAIIACYAVMERELADAPGVAPQPSDTPSEVLDRAVARGALHRETAAAAPLVGLFAEARFSPHEMTERHRESAVTWLRMLLDDLGGRP</sequence>
<protein>
    <recommendedName>
        <fullName evidence="3">Protein-glutamine gamma-glutamyltransferase-like C-terminal domain-containing protein</fullName>
    </recommendedName>
</protein>
<feature type="transmembrane region" description="Helical" evidence="2">
    <location>
        <begin position="7"/>
        <end position="25"/>
    </location>
</feature>
<dbReference type="OrthoDB" id="4571933at2"/>
<dbReference type="RefSeq" id="WP_007323275.1">
    <property type="nucleotide sequence ID" value="NZ_BAEE01000064.1"/>
</dbReference>
<feature type="transmembrane region" description="Helical" evidence="2">
    <location>
        <begin position="45"/>
        <end position="70"/>
    </location>
</feature>
<dbReference type="STRING" id="1073574.GOARA_064_02020"/>
<feature type="compositionally biased region" description="Low complexity" evidence="1">
    <location>
        <begin position="125"/>
        <end position="139"/>
    </location>
</feature>
<proteinExistence type="predicted"/>
<evidence type="ECO:0000256" key="1">
    <source>
        <dbReference type="SAM" id="MobiDB-lite"/>
    </source>
</evidence>
<gene>
    <name evidence="4" type="ORF">GOARA_064_02020</name>
</gene>
<organism evidence="4 5">
    <name type="scientific">Gordonia araii NBRC 100433</name>
    <dbReference type="NCBI Taxonomy" id="1073574"/>
    <lineage>
        <taxon>Bacteria</taxon>
        <taxon>Bacillati</taxon>
        <taxon>Actinomycetota</taxon>
        <taxon>Actinomycetes</taxon>
        <taxon>Mycobacteriales</taxon>
        <taxon>Gordoniaceae</taxon>
        <taxon>Gordonia</taxon>
    </lineage>
</organism>
<evidence type="ECO:0000313" key="4">
    <source>
        <dbReference type="EMBL" id="GAB11200.1"/>
    </source>
</evidence>
<feature type="domain" description="Protein-glutamine gamma-glutamyltransferase-like C-terminal" evidence="3">
    <location>
        <begin position="233"/>
        <end position="305"/>
    </location>
</feature>
<keyword evidence="2" id="KW-0812">Transmembrane</keyword>
<dbReference type="AlphaFoldDB" id="G7H5S5"/>
<keyword evidence="5" id="KW-1185">Reference proteome</keyword>
<feature type="transmembrane region" description="Helical" evidence="2">
    <location>
        <begin position="158"/>
        <end position="178"/>
    </location>
</feature>
<feature type="transmembrane region" description="Helical" evidence="2">
    <location>
        <begin position="91"/>
        <end position="115"/>
    </location>
</feature>
<comment type="caution">
    <text evidence="4">The sequence shown here is derived from an EMBL/GenBank/DDBJ whole genome shotgun (WGS) entry which is preliminary data.</text>
</comment>
<dbReference type="InterPro" id="IPR025403">
    <property type="entry name" value="TgpA-like_C"/>
</dbReference>
<feature type="region of interest" description="Disordered" evidence="1">
    <location>
        <begin position="123"/>
        <end position="151"/>
    </location>
</feature>
<dbReference type="Proteomes" id="UP000035088">
    <property type="component" value="Unassembled WGS sequence"/>
</dbReference>
<feature type="region of interest" description="Disordered" evidence="1">
    <location>
        <begin position="185"/>
        <end position="205"/>
    </location>
</feature>